<gene>
    <name evidence="2" type="ordered locus">Tneu_0358</name>
</gene>
<dbReference type="PANTHER" id="PTHR43638">
    <property type="entry name" value="OXIDOREDUCTASE, ALDO/KETO REDUCTASE FAMILY PROTEIN"/>
    <property type="match status" value="1"/>
</dbReference>
<dbReference type="PRINTS" id="PR00069">
    <property type="entry name" value="ALDKETRDTASE"/>
</dbReference>
<dbReference type="Gene3D" id="3.20.20.100">
    <property type="entry name" value="NADP-dependent oxidoreductase domain"/>
    <property type="match status" value="1"/>
</dbReference>
<dbReference type="eggNOG" id="arCOG01619">
    <property type="taxonomic scope" value="Archaea"/>
</dbReference>
<dbReference type="AlphaFoldDB" id="B1YBS4"/>
<organism evidence="2 3">
    <name type="scientific">Pyrobaculum neutrophilum (strain DSM 2338 / JCM 9278 / NBRC 100436 / V24Sta)</name>
    <name type="common">Thermoproteus neutrophilus</name>
    <dbReference type="NCBI Taxonomy" id="444157"/>
    <lineage>
        <taxon>Archaea</taxon>
        <taxon>Thermoproteota</taxon>
        <taxon>Thermoprotei</taxon>
        <taxon>Thermoproteales</taxon>
        <taxon>Thermoproteaceae</taxon>
        <taxon>Pyrobaculum</taxon>
    </lineage>
</organism>
<dbReference type="GeneID" id="6165225"/>
<dbReference type="EMBL" id="CP001014">
    <property type="protein sequence ID" value="ACB39308.1"/>
    <property type="molecule type" value="Genomic_DNA"/>
</dbReference>
<dbReference type="RefSeq" id="WP_012349728.1">
    <property type="nucleotide sequence ID" value="NC_010525.1"/>
</dbReference>
<keyword evidence="3" id="KW-1185">Reference proteome</keyword>
<sequence>MRCSKAGMCVTPLGLGTFGVGGDFWTEDRGRDYEAVTALRRGLELGVGLVDTSELYGRGHAEELVGVAAGGLAGVVIITKLQPTSVTLDEVVKRAEASARRLGRRPTAVAIHWVPPNVSVCDVVKVLEAAVEKGAADYYGLTNVTAGMLKTALVCAKKTQPAFVQNRYSLLHRRDEIDVIPLAKREGLIYMAYSPLERGALALDSYLAQVGQRYGKTAAQVALNWYIKAGIVPIVKAANVEHVEENAGALGWALSDRDWEEINKFYIQYRYVNE</sequence>
<dbReference type="GO" id="GO:0016491">
    <property type="term" value="F:oxidoreductase activity"/>
    <property type="evidence" value="ECO:0007669"/>
    <property type="project" value="InterPro"/>
</dbReference>
<evidence type="ECO:0000313" key="3">
    <source>
        <dbReference type="Proteomes" id="UP000001694"/>
    </source>
</evidence>
<protein>
    <submittedName>
        <fullName evidence="2">Aldo/keto reductase</fullName>
    </submittedName>
</protein>
<dbReference type="InterPro" id="IPR023210">
    <property type="entry name" value="NADP_OxRdtase_dom"/>
</dbReference>
<dbReference type="HOGENOM" id="CLU_023205_0_1_2"/>
<dbReference type="Pfam" id="PF00248">
    <property type="entry name" value="Aldo_ket_red"/>
    <property type="match status" value="1"/>
</dbReference>
<dbReference type="InterPro" id="IPR020471">
    <property type="entry name" value="AKR"/>
</dbReference>
<reference evidence="2" key="1">
    <citation type="submission" date="2008-03" db="EMBL/GenBank/DDBJ databases">
        <title>Complete sequence of Thermoproteus neutrophilus V24Sta.</title>
        <authorList>
            <consortium name="US DOE Joint Genome Institute"/>
            <person name="Copeland A."/>
            <person name="Lucas S."/>
            <person name="Lapidus A."/>
            <person name="Glavina del Rio T."/>
            <person name="Dalin E."/>
            <person name="Tice H."/>
            <person name="Bruce D."/>
            <person name="Goodwin L."/>
            <person name="Pitluck S."/>
            <person name="Sims D."/>
            <person name="Brettin T."/>
            <person name="Detter J.C."/>
            <person name="Han C."/>
            <person name="Kuske C.R."/>
            <person name="Schmutz J."/>
            <person name="Larimer F."/>
            <person name="Land M."/>
            <person name="Hauser L."/>
            <person name="Kyrpides N."/>
            <person name="Mikhailova N."/>
            <person name="Biddle J.F."/>
            <person name="Zhang Z."/>
            <person name="Fitz-Gibbon S.T."/>
            <person name="Lowe T.M."/>
            <person name="Saltikov C."/>
            <person name="House C.H."/>
            <person name="Richardson P."/>
        </authorList>
    </citation>
    <scope>NUCLEOTIDE SEQUENCE [LARGE SCALE GENOMIC DNA]</scope>
    <source>
        <strain evidence="2">V24Sta</strain>
    </source>
</reference>
<dbReference type="STRING" id="444157.Tneu_0358"/>
<proteinExistence type="predicted"/>
<dbReference type="InterPro" id="IPR036812">
    <property type="entry name" value="NAD(P)_OxRdtase_dom_sf"/>
</dbReference>
<dbReference type="PANTHER" id="PTHR43638:SF3">
    <property type="entry name" value="ALDEHYDE REDUCTASE"/>
    <property type="match status" value="1"/>
</dbReference>
<evidence type="ECO:0000313" key="2">
    <source>
        <dbReference type="EMBL" id="ACB39308.1"/>
    </source>
</evidence>
<name>B1YBS4_PYRNV</name>
<dbReference type="KEGG" id="tne:Tneu_0358"/>
<dbReference type="SUPFAM" id="SSF51430">
    <property type="entry name" value="NAD(P)-linked oxidoreductase"/>
    <property type="match status" value="1"/>
</dbReference>
<evidence type="ECO:0000259" key="1">
    <source>
        <dbReference type="Pfam" id="PF00248"/>
    </source>
</evidence>
<feature type="domain" description="NADP-dependent oxidoreductase" evidence="1">
    <location>
        <begin position="12"/>
        <end position="266"/>
    </location>
</feature>
<dbReference type="OrthoDB" id="275427at2157"/>
<dbReference type="Proteomes" id="UP000001694">
    <property type="component" value="Chromosome"/>
</dbReference>
<accession>B1YBS4</accession>